<dbReference type="AlphaFoldDB" id="G7K0R2"/>
<dbReference type="Proteomes" id="UP000002051">
    <property type="component" value="Chromosome 5"/>
</dbReference>
<reference evidence="1 3" key="2">
    <citation type="journal article" date="2014" name="BMC Genomics">
        <title>An improved genome release (version Mt4.0) for the model legume Medicago truncatula.</title>
        <authorList>
            <person name="Tang H."/>
            <person name="Krishnakumar V."/>
            <person name="Bidwell S."/>
            <person name="Rosen B."/>
            <person name="Chan A."/>
            <person name="Zhou S."/>
            <person name="Gentzbittel L."/>
            <person name="Childs K.L."/>
            <person name="Yandell M."/>
            <person name="Gundlach H."/>
            <person name="Mayer K.F."/>
            <person name="Schwartz D.C."/>
            <person name="Town C.D."/>
        </authorList>
    </citation>
    <scope>GENOME REANNOTATION</scope>
    <source>
        <strain evidence="2 3">cv. Jemalong A17</strain>
    </source>
</reference>
<reference evidence="1 3" key="1">
    <citation type="journal article" date="2011" name="Nature">
        <title>The Medicago genome provides insight into the evolution of rhizobial symbioses.</title>
        <authorList>
            <person name="Young N.D."/>
            <person name="Debelle F."/>
            <person name="Oldroyd G.E."/>
            <person name="Geurts R."/>
            <person name="Cannon S.B."/>
            <person name="Udvardi M.K."/>
            <person name="Benedito V.A."/>
            <person name="Mayer K.F."/>
            <person name="Gouzy J."/>
            <person name="Schoof H."/>
            <person name="Van de Peer Y."/>
            <person name="Proost S."/>
            <person name="Cook D.R."/>
            <person name="Meyers B.C."/>
            <person name="Spannagl M."/>
            <person name="Cheung F."/>
            <person name="De Mita S."/>
            <person name="Krishnakumar V."/>
            <person name="Gundlach H."/>
            <person name="Zhou S."/>
            <person name="Mudge J."/>
            <person name="Bharti A.K."/>
            <person name="Murray J.D."/>
            <person name="Naoumkina M.A."/>
            <person name="Rosen B."/>
            <person name="Silverstein K.A."/>
            <person name="Tang H."/>
            <person name="Rombauts S."/>
            <person name="Zhao P.X."/>
            <person name="Zhou P."/>
            <person name="Barbe V."/>
            <person name="Bardou P."/>
            <person name="Bechner M."/>
            <person name="Bellec A."/>
            <person name="Berger A."/>
            <person name="Berges H."/>
            <person name="Bidwell S."/>
            <person name="Bisseling T."/>
            <person name="Choisne N."/>
            <person name="Couloux A."/>
            <person name="Denny R."/>
            <person name="Deshpande S."/>
            <person name="Dai X."/>
            <person name="Doyle J.J."/>
            <person name="Dudez A.M."/>
            <person name="Farmer A.D."/>
            <person name="Fouteau S."/>
            <person name="Franken C."/>
            <person name="Gibelin C."/>
            <person name="Gish J."/>
            <person name="Goldstein S."/>
            <person name="Gonzalez A.J."/>
            <person name="Green P.J."/>
            <person name="Hallab A."/>
            <person name="Hartog M."/>
            <person name="Hua A."/>
            <person name="Humphray S.J."/>
            <person name="Jeong D.H."/>
            <person name="Jing Y."/>
            <person name="Jocker A."/>
            <person name="Kenton S.M."/>
            <person name="Kim D.J."/>
            <person name="Klee K."/>
            <person name="Lai H."/>
            <person name="Lang C."/>
            <person name="Lin S."/>
            <person name="Macmil S.L."/>
            <person name="Magdelenat G."/>
            <person name="Matthews L."/>
            <person name="McCorrison J."/>
            <person name="Monaghan E.L."/>
            <person name="Mun J.H."/>
            <person name="Najar F.Z."/>
            <person name="Nicholson C."/>
            <person name="Noirot C."/>
            <person name="O'Bleness M."/>
            <person name="Paule C.R."/>
            <person name="Poulain J."/>
            <person name="Prion F."/>
            <person name="Qin B."/>
            <person name="Qu C."/>
            <person name="Retzel E.F."/>
            <person name="Riddle C."/>
            <person name="Sallet E."/>
            <person name="Samain S."/>
            <person name="Samson N."/>
            <person name="Sanders I."/>
            <person name="Saurat O."/>
            <person name="Scarpelli C."/>
            <person name="Schiex T."/>
            <person name="Segurens B."/>
            <person name="Severin A.J."/>
            <person name="Sherrier D.J."/>
            <person name="Shi R."/>
            <person name="Sims S."/>
            <person name="Singer S.R."/>
            <person name="Sinharoy S."/>
            <person name="Sterck L."/>
            <person name="Viollet A."/>
            <person name="Wang B.B."/>
            <person name="Wang K."/>
            <person name="Wang M."/>
            <person name="Wang X."/>
            <person name="Warfsmann J."/>
            <person name="Weissenbach J."/>
            <person name="White D.D."/>
            <person name="White J.D."/>
            <person name="Wiley G.B."/>
            <person name="Wincker P."/>
            <person name="Xing Y."/>
            <person name="Yang L."/>
            <person name="Yao Z."/>
            <person name="Ying F."/>
            <person name="Zhai J."/>
            <person name="Zhou L."/>
            <person name="Zuber A."/>
            <person name="Denarie J."/>
            <person name="Dixon R.A."/>
            <person name="May G.D."/>
            <person name="Schwartz D.C."/>
            <person name="Rogers J."/>
            <person name="Quetier F."/>
            <person name="Town C.D."/>
            <person name="Roe B.A."/>
        </authorList>
    </citation>
    <scope>NUCLEOTIDE SEQUENCE [LARGE SCALE GENOMIC DNA]</scope>
    <source>
        <strain evidence="1">A17</strain>
        <strain evidence="2 3">cv. Jemalong A17</strain>
    </source>
</reference>
<accession>G7K0R2</accession>
<evidence type="ECO:0000313" key="2">
    <source>
        <dbReference type="EnsemblPlants" id="AES98967"/>
    </source>
</evidence>
<keyword evidence="3" id="KW-1185">Reference proteome</keyword>
<dbReference type="PaxDb" id="3880-AES98967"/>
<evidence type="ECO:0000313" key="1">
    <source>
        <dbReference type="EMBL" id="AES98967.1"/>
    </source>
</evidence>
<dbReference type="EnsemblPlants" id="AES98967">
    <property type="protein sequence ID" value="AES98967"/>
    <property type="gene ID" value="MTR_5g075110"/>
</dbReference>
<evidence type="ECO:0000313" key="3">
    <source>
        <dbReference type="Proteomes" id="UP000002051"/>
    </source>
</evidence>
<gene>
    <name evidence="1" type="ordered locus">MTR_5g075110</name>
</gene>
<reference evidence="2" key="3">
    <citation type="submission" date="2015-04" db="UniProtKB">
        <authorList>
            <consortium name="EnsemblPlants"/>
        </authorList>
    </citation>
    <scope>IDENTIFICATION</scope>
    <source>
        <strain evidence="2">cv. Jemalong A17</strain>
    </source>
</reference>
<sequence length="55" mass="6372">MSKLSKNISDQLFYCRCHSHSLPNDVIPNPIPSSFTVHRTQHSPLPKIFFIECLF</sequence>
<protein>
    <submittedName>
        <fullName evidence="1 2">Uncharacterized protein</fullName>
    </submittedName>
</protein>
<name>G7K0R2_MEDTR</name>
<proteinExistence type="predicted"/>
<organism evidence="1 3">
    <name type="scientific">Medicago truncatula</name>
    <name type="common">Barrel medic</name>
    <name type="synonym">Medicago tribuloides</name>
    <dbReference type="NCBI Taxonomy" id="3880"/>
    <lineage>
        <taxon>Eukaryota</taxon>
        <taxon>Viridiplantae</taxon>
        <taxon>Streptophyta</taxon>
        <taxon>Embryophyta</taxon>
        <taxon>Tracheophyta</taxon>
        <taxon>Spermatophyta</taxon>
        <taxon>Magnoliopsida</taxon>
        <taxon>eudicotyledons</taxon>
        <taxon>Gunneridae</taxon>
        <taxon>Pentapetalae</taxon>
        <taxon>rosids</taxon>
        <taxon>fabids</taxon>
        <taxon>Fabales</taxon>
        <taxon>Fabaceae</taxon>
        <taxon>Papilionoideae</taxon>
        <taxon>50 kb inversion clade</taxon>
        <taxon>NPAAA clade</taxon>
        <taxon>Hologalegina</taxon>
        <taxon>IRL clade</taxon>
        <taxon>Trifolieae</taxon>
        <taxon>Medicago</taxon>
    </lineage>
</organism>
<dbReference type="EMBL" id="CM001221">
    <property type="protein sequence ID" value="AES98967.1"/>
    <property type="molecule type" value="Genomic_DNA"/>
</dbReference>
<dbReference type="HOGENOM" id="CLU_3035412_0_0_1"/>